<feature type="region of interest" description="Disordered" evidence="1">
    <location>
        <begin position="411"/>
        <end position="452"/>
    </location>
</feature>
<feature type="region of interest" description="Disordered" evidence="1">
    <location>
        <begin position="51"/>
        <end position="137"/>
    </location>
</feature>
<feature type="compositionally biased region" description="Basic residues" evidence="1">
    <location>
        <begin position="433"/>
        <end position="444"/>
    </location>
</feature>
<feature type="compositionally biased region" description="Basic and acidic residues" evidence="1">
    <location>
        <begin position="332"/>
        <end position="343"/>
    </location>
</feature>
<feature type="compositionally biased region" description="Low complexity" evidence="1">
    <location>
        <begin position="10"/>
        <end position="26"/>
    </location>
</feature>
<feature type="compositionally biased region" description="Polar residues" evidence="1">
    <location>
        <begin position="257"/>
        <end position="268"/>
    </location>
</feature>
<feature type="compositionally biased region" description="Basic and acidic residues" evidence="1">
    <location>
        <begin position="648"/>
        <end position="666"/>
    </location>
</feature>
<feature type="compositionally biased region" description="Basic and acidic residues" evidence="1">
    <location>
        <begin position="611"/>
        <end position="622"/>
    </location>
</feature>
<feature type="compositionally biased region" description="Basic residues" evidence="1">
    <location>
        <begin position="203"/>
        <end position="212"/>
    </location>
</feature>
<name>A0AA38HEX1_9TREE</name>
<gene>
    <name evidence="2" type="ORF">MKK02DRAFT_32464</name>
</gene>
<feature type="compositionally biased region" description="Basic and acidic residues" evidence="1">
    <location>
        <begin position="153"/>
        <end position="165"/>
    </location>
</feature>
<comment type="caution">
    <text evidence="2">The sequence shown here is derived from an EMBL/GenBank/DDBJ whole genome shotgun (WGS) entry which is preliminary data.</text>
</comment>
<evidence type="ECO:0000256" key="1">
    <source>
        <dbReference type="SAM" id="MobiDB-lite"/>
    </source>
</evidence>
<dbReference type="RefSeq" id="XP_052947451.1">
    <property type="nucleotide sequence ID" value="XM_053088506.1"/>
</dbReference>
<feature type="compositionally biased region" description="Basic residues" evidence="1">
    <location>
        <begin position="310"/>
        <end position="323"/>
    </location>
</feature>
<feature type="region of interest" description="Disordered" evidence="1">
    <location>
        <begin position="151"/>
        <end position="350"/>
    </location>
</feature>
<keyword evidence="3" id="KW-1185">Reference proteome</keyword>
<protein>
    <submittedName>
        <fullName evidence="2">Uncharacterized protein</fullName>
    </submittedName>
</protein>
<feature type="compositionally biased region" description="Pro residues" evidence="1">
    <location>
        <begin position="768"/>
        <end position="782"/>
    </location>
</feature>
<feature type="compositionally biased region" description="Acidic residues" evidence="1">
    <location>
        <begin position="180"/>
        <end position="195"/>
    </location>
</feature>
<sequence>MVAALKRRYASGSSSSESACAWAAPRPRCPLPNRRVRKVARTATSHLVAVIAPGLQQHRGKDASFSSGSDTEVSSSDTELGTALSEVESAIPESKSSEKDASDAEMLLSSPERESDEVDENLGDARMSSSPSPPQVGRYWAEEKMLWSPPRRLWGDEKGKGKQVEEVQDMGDVKRRRISDEEEDAEADDEMEETESVIATPKQKQKMTKNRKGPGLSEKHSTRKVAPTPSIQRITDGFNGLTPYSREMQISPDHPSFTLQAYPTSTSLFDDDEDEHAAVFDSLIPSSPSPGPSKKRILTRPSTVRQLRDHSRRIPGGKKKSHRIAPVVSAESAEKQQRRDRQKPYAPDPFLADSMSILRSFEHFNLPIPSEEVEATEQSSNWAYGPLSSPIRLVSEPPRSPIRSRISVEILPGQRTRPNKNLQRRSPTSLVPSRHHKGRLHRSRPAPQSRRPLPLCGPNALVGQHVITYFHLLKDARTKRRHAVSRQNALVNFTALAAMRARCFEHFERVDAWKNLLADIGQGCWWWPAPAQRDVAQVVEEVQVDCLVGGVAVESEGDAAVVDALVTSVAPPSPVREAVTAAAPSRRRQRSDSPVEQAPAVRSRQRARLATPEERERARRAEAAQLRVSVTTSTIAAGSVIPTSSAANRDEDAVSAEVDAHRDRTASRTSARRVQEAAWALSSDRAAAQRRRLGRTTAPLDAAPIAAVRHVSELNPAWLQASRPSAPVEVEINVAEPEEDEATDTESESGSTVSDPPAYDSATYPRHIPCPPHVRPRLPPTPVHRLPSYATNRYSRRSPSPPPPYNAETDRQTLILPMFIGEDDDDEDENAVAGVAVSAASEQRVVGAFPSSIGDGWGQDEGRRNRFDAALEMEEGADADLIDELTGGFEGEREREGSVVGAIGGFFRGFFGRR</sequence>
<feature type="region of interest" description="Disordered" evidence="1">
    <location>
        <begin position="1"/>
        <end position="33"/>
    </location>
</feature>
<feature type="compositionally biased region" description="Low complexity" evidence="1">
    <location>
        <begin position="64"/>
        <end position="76"/>
    </location>
</feature>
<proteinExistence type="predicted"/>
<reference evidence="2" key="1">
    <citation type="journal article" date="2022" name="G3 (Bethesda)">
        <title>High quality genome of the basidiomycete yeast Dioszegia hungarica PDD-24b-2 isolated from cloud water.</title>
        <authorList>
            <person name="Jarrige D."/>
            <person name="Haridas S."/>
            <person name="Bleykasten-Grosshans C."/>
            <person name="Joly M."/>
            <person name="Nadalig T."/>
            <person name="Sancelme M."/>
            <person name="Vuilleumier S."/>
            <person name="Grigoriev I.V."/>
            <person name="Amato P."/>
            <person name="Bringel F."/>
        </authorList>
    </citation>
    <scope>NUCLEOTIDE SEQUENCE</scope>
    <source>
        <strain evidence="2">PDD-24b-2</strain>
    </source>
</reference>
<organism evidence="2 3">
    <name type="scientific">Dioszegia hungarica</name>
    <dbReference type="NCBI Taxonomy" id="4972"/>
    <lineage>
        <taxon>Eukaryota</taxon>
        <taxon>Fungi</taxon>
        <taxon>Dikarya</taxon>
        <taxon>Basidiomycota</taxon>
        <taxon>Agaricomycotina</taxon>
        <taxon>Tremellomycetes</taxon>
        <taxon>Tremellales</taxon>
        <taxon>Bulleribasidiaceae</taxon>
        <taxon>Dioszegia</taxon>
    </lineage>
</organism>
<accession>A0AA38HEX1</accession>
<dbReference type="AlphaFoldDB" id="A0AA38HEX1"/>
<feature type="region of interest" description="Disordered" evidence="1">
    <location>
        <begin position="576"/>
        <end position="622"/>
    </location>
</feature>
<feature type="region of interest" description="Disordered" evidence="1">
    <location>
        <begin position="646"/>
        <end position="671"/>
    </location>
</feature>
<evidence type="ECO:0000313" key="2">
    <source>
        <dbReference type="EMBL" id="KAI9637674.1"/>
    </source>
</evidence>
<dbReference type="GeneID" id="77727711"/>
<feature type="compositionally biased region" description="Acidic residues" evidence="1">
    <location>
        <begin position="736"/>
        <end position="747"/>
    </location>
</feature>
<dbReference type="Proteomes" id="UP001164286">
    <property type="component" value="Unassembled WGS sequence"/>
</dbReference>
<evidence type="ECO:0000313" key="3">
    <source>
        <dbReference type="Proteomes" id="UP001164286"/>
    </source>
</evidence>
<feature type="compositionally biased region" description="Polar residues" evidence="1">
    <location>
        <begin position="419"/>
        <end position="431"/>
    </location>
</feature>
<feature type="region of interest" description="Disordered" evidence="1">
    <location>
        <begin position="736"/>
        <end position="809"/>
    </location>
</feature>
<dbReference type="EMBL" id="JAKWFO010000004">
    <property type="protein sequence ID" value="KAI9637674.1"/>
    <property type="molecule type" value="Genomic_DNA"/>
</dbReference>